<comment type="caution">
    <text evidence="2">The sequence shown here is derived from an EMBL/GenBank/DDBJ whole genome shotgun (WGS) entry which is preliminary data.</text>
</comment>
<dbReference type="InterPro" id="IPR006796">
    <property type="entry name" value="Dickkopf_N"/>
</dbReference>
<reference evidence="2 3" key="1">
    <citation type="submission" date="2017-08" db="EMBL/GenBank/DDBJ databases">
        <title>Infants hospitalized years apart are colonized by the same room-sourced microbial strains.</title>
        <authorList>
            <person name="Brooks B."/>
            <person name="Olm M.R."/>
            <person name="Firek B.A."/>
            <person name="Baker R."/>
            <person name="Thomas B.C."/>
            <person name="Morowitz M.J."/>
            <person name="Banfield J.F."/>
        </authorList>
    </citation>
    <scope>NUCLEOTIDE SEQUENCE [LARGE SCALE GENOMIC DNA]</scope>
    <source>
        <strain evidence="2">S2_003_000_R2_14</strain>
    </source>
</reference>
<organism evidence="2 3">
    <name type="scientific">Archangium gephyra</name>
    <dbReference type="NCBI Taxonomy" id="48"/>
    <lineage>
        <taxon>Bacteria</taxon>
        <taxon>Pseudomonadati</taxon>
        <taxon>Myxococcota</taxon>
        <taxon>Myxococcia</taxon>
        <taxon>Myxococcales</taxon>
        <taxon>Cystobacterineae</taxon>
        <taxon>Archangiaceae</taxon>
        <taxon>Archangium</taxon>
    </lineage>
</organism>
<dbReference type="EMBL" id="QFQP01000010">
    <property type="protein sequence ID" value="PZR13184.1"/>
    <property type="molecule type" value="Genomic_DNA"/>
</dbReference>
<gene>
    <name evidence="2" type="ORF">DI536_12900</name>
</gene>
<name>A0A2W5VB83_9BACT</name>
<dbReference type="GO" id="GO:0005576">
    <property type="term" value="C:extracellular region"/>
    <property type="evidence" value="ECO:0007669"/>
    <property type="project" value="InterPro"/>
</dbReference>
<proteinExistence type="predicted"/>
<accession>A0A2W5VB83</accession>
<feature type="domain" description="Dickkopf N-terminal cysteine-rich" evidence="1">
    <location>
        <begin position="299"/>
        <end position="348"/>
    </location>
</feature>
<dbReference type="Pfam" id="PF04706">
    <property type="entry name" value="Dickkopf_N"/>
    <property type="match status" value="1"/>
</dbReference>
<dbReference type="GO" id="GO:0030178">
    <property type="term" value="P:negative regulation of Wnt signaling pathway"/>
    <property type="evidence" value="ECO:0007669"/>
    <property type="project" value="InterPro"/>
</dbReference>
<protein>
    <recommendedName>
        <fullName evidence="1">Dickkopf N-terminal cysteine-rich domain-containing protein</fullName>
    </recommendedName>
</protein>
<sequence length="372" mass="37195">MSRTLVALACLSFFACPETPGVDGGTGGGNGGTGGGTATGGGSTAAPTVETWCGTQTASSCTAGTTCAYFETQLGCENVTGRNAEFGSFCDAQRNAVNDGRSSFSAAAAQSCLDNLGTCGSLACPAAFTGLVGVDVGCYSSDECDPALFCELGARCPGRCVPRRGEGQRGNNARECEPGLYGRLGTLDGGGAALLCTQQAAVGEPCSGYQSCLEPFVCNPNSNTCVPLLAEGNACGATDGGIAAYQVCALPLWCQPRFDGGVATCAPLATRGEPCGTCQQDLRCVRGTCESLGQSGEGCSVDRDCLWPLYCKASGQVPLGPGTCATRGDAGAACTTDQSCAPGLSCVMRGLNANVCAVVDGGTTLGCRDTTP</sequence>
<evidence type="ECO:0000259" key="1">
    <source>
        <dbReference type="Pfam" id="PF04706"/>
    </source>
</evidence>
<evidence type="ECO:0000313" key="2">
    <source>
        <dbReference type="EMBL" id="PZR13184.1"/>
    </source>
</evidence>
<dbReference type="Proteomes" id="UP000249061">
    <property type="component" value="Unassembled WGS sequence"/>
</dbReference>
<dbReference type="AlphaFoldDB" id="A0A2W5VB83"/>
<evidence type="ECO:0000313" key="3">
    <source>
        <dbReference type="Proteomes" id="UP000249061"/>
    </source>
</evidence>
<dbReference type="PROSITE" id="PS51257">
    <property type="entry name" value="PROKAR_LIPOPROTEIN"/>
    <property type="match status" value="1"/>
</dbReference>